<organism evidence="16 17">
    <name type="scientific">Certhia brachydactyla</name>
    <name type="common">short-toed tree-creeper</name>
    <dbReference type="NCBI Taxonomy" id="73330"/>
    <lineage>
        <taxon>Eukaryota</taxon>
        <taxon>Metazoa</taxon>
        <taxon>Chordata</taxon>
        <taxon>Craniata</taxon>
        <taxon>Vertebrata</taxon>
        <taxon>Euteleostomi</taxon>
        <taxon>Archelosauria</taxon>
        <taxon>Archosauria</taxon>
        <taxon>Dinosauria</taxon>
        <taxon>Saurischia</taxon>
        <taxon>Theropoda</taxon>
        <taxon>Coelurosauria</taxon>
        <taxon>Aves</taxon>
        <taxon>Neognathae</taxon>
        <taxon>Neoaves</taxon>
        <taxon>Telluraves</taxon>
        <taxon>Australaves</taxon>
        <taxon>Passeriformes</taxon>
        <taxon>Certhiidae</taxon>
        <taxon>Certhiinae</taxon>
        <taxon>Certhia</taxon>
    </lineage>
</organism>
<dbReference type="GO" id="GO:0005634">
    <property type="term" value="C:nucleus"/>
    <property type="evidence" value="ECO:0007669"/>
    <property type="project" value="TreeGrafter"/>
</dbReference>
<dbReference type="Pfam" id="PF07714">
    <property type="entry name" value="PK_Tyr_Ser-Thr"/>
    <property type="match status" value="1"/>
</dbReference>
<keyword evidence="9" id="KW-0067">ATP-binding</keyword>
<evidence type="ECO:0000259" key="15">
    <source>
        <dbReference type="PROSITE" id="PS50011"/>
    </source>
</evidence>
<dbReference type="InterPro" id="IPR011009">
    <property type="entry name" value="Kinase-like_dom_sf"/>
</dbReference>
<evidence type="ECO:0000256" key="10">
    <source>
        <dbReference type="ARBA" id="ARBA00023211"/>
    </source>
</evidence>
<dbReference type="Gene3D" id="1.10.510.10">
    <property type="entry name" value="Transferase(Phosphotransferase) domain 1"/>
    <property type="match status" value="1"/>
</dbReference>
<comment type="caution">
    <text evidence="16">The sequence shown here is derived from an EMBL/GenBank/DDBJ whole genome shotgun (WGS) entry which is preliminary data.</text>
</comment>
<proteinExistence type="inferred from homology"/>
<comment type="catalytic activity">
    <reaction evidence="12">
        <text>L-threonyl-[protein] + ATP = O-phospho-L-threonyl-[protein] + ADP + H(+)</text>
        <dbReference type="Rhea" id="RHEA:46608"/>
        <dbReference type="Rhea" id="RHEA-COMP:11060"/>
        <dbReference type="Rhea" id="RHEA-COMP:11605"/>
        <dbReference type="ChEBI" id="CHEBI:15378"/>
        <dbReference type="ChEBI" id="CHEBI:30013"/>
        <dbReference type="ChEBI" id="CHEBI:30616"/>
        <dbReference type="ChEBI" id="CHEBI:61977"/>
        <dbReference type="ChEBI" id="CHEBI:456216"/>
        <dbReference type="EC" id="2.7.12.1"/>
    </reaction>
</comment>
<sequence length="601" mass="65907">LQVRHRQSGQIMVLKMNKLTSNRGNMLREVQLMNRLSHPNILRFMGVCVHQGQLHALTEYINGGNLEQLLDSPVPLSWSMRVKLALDIARGLRYLHSKGIFHRDLTSKNCLVRCEASGYTAVVGDFGLAEKIPTYSEGSEKEPLAVVGSPYWMAPEVLRGEIYNEKADVFAYGIILCEIIARVPADPDYLPRTEDFGLDVTTFRTMVEIDCPAAFLQLAFHCCSMEPTSRPSFLEITQCLESILQHQLGAEGARATLRSASHTEQSPLRELGTQHLQPDQRLSRSQSDMFPSKSSALLWPLEPYSGARSKETSLRVNPFSQREDLKGGKIKLFDMPSKSVISLTFDLPPPIPLQLSSPVTPEPAVEVQCDFSAPTTRPRKCHSLPSSPELPHRGGLELGVGSSHPADSPQPPTHLLPPVWGGASSPSSKAEEQMDCGPDNSEPPQPTLLPLTSNFIHTASSGTRPWQPDVRAPKGLLINNNNHVMVSKPLAWSTGLEHGFSELSISCAAALERTERSAMLPGHSSGAMLEQDEVLPCPGCCLSPFSFSFASICHRPAPSPPRYQNLNCEAKSLICHDRGQHQKSPGPVLAEPSLKLPEAQS</sequence>
<reference evidence="16 17" key="1">
    <citation type="submission" date="2019-09" db="EMBL/GenBank/DDBJ databases">
        <title>Bird 10,000 Genomes (B10K) Project - Family phase.</title>
        <authorList>
            <person name="Zhang G."/>
        </authorList>
    </citation>
    <scope>NUCLEOTIDE SEQUENCE [LARGE SCALE GENOMIC DNA]</scope>
    <source>
        <strain evidence="16">B10K-DU-002-20</strain>
        <tissue evidence="16">Muscle</tissue>
    </source>
</reference>
<dbReference type="OrthoDB" id="20134at2759"/>
<dbReference type="PANTHER" id="PTHR46485">
    <property type="entry name" value="LIM DOMAIN KINASE 1"/>
    <property type="match status" value="1"/>
</dbReference>
<feature type="region of interest" description="Disordered" evidence="14">
    <location>
        <begin position="255"/>
        <end position="287"/>
    </location>
</feature>
<dbReference type="GO" id="GO:0051496">
    <property type="term" value="P:positive regulation of stress fiber assembly"/>
    <property type="evidence" value="ECO:0007669"/>
    <property type="project" value="TreeGrafter"/>
</dbReference>
<evidence type="ECO:0000256" key="3">
    <source>
        <dbReference type="ARBA" id="ARBA00005843"/>
    </source>
</evidence>
<keyword evidence="17" id="KW-1185">Reference proteome</keyword>
<dbReference type="EMBL" id="VXBV01000756">
    <property type="protein sequence ID" value="NXO89539.1"/>
    <property type="molecule type" value="Genomic_DNA"/>
</dbReference>
<comment type="cofactor">
    <cofactor evidence="1">
        <name>Mn(2+)</name>
        <dbReference type="ChEBI" id="CHEBI:29035"/>
    </cofactor>
</comment>
<keyword evidence="10" id="KW-0464">Manganese</keyword>
<dbReference type="SUPFAM" id="SSF56112">
    <property type="entry name" value="Protein kinase-like (PK-like)"/>
    <property type="match status" value="1"/>
</dbReference>
<evidence type="ECO:0000256" key="9">
    <source>
        <dbReference type="ARBA" id="ARBA00022840"/>
    </source>
</evidence>
<dbReference type="EC" id="2.7.12.1" evidence="4"/>
<dbReference type="PRINTS" id="PR00109">
    <property type="entry name" value="TYRKINASE"/>
</dbReference>
<dbReference type="PROSITE" id="PS50011">
    <property type="entry name" value="PROTEIN_KINASE_DOM"/>
    <property type="match status" value="1"/>
</dbReference>
<feature type="non-terminal residue" evidence="16">
    <location>
        <position position="601"/>
    </location>
</feature>
<comment type="catalytic activity">
    <reaction evidence="11">
        <text>L-seryl-[protein] + ATP = O-phospho-L-seryl-[protein] + ADP + H(+)</text>
        <dbReference type="Rhea" id="RHEA:17989"/>
        <dbReference type="Rhea" id="RHEA-COMP:9863"/>
        <dbReference type="Rhea" id="RHEA-COMP:11604"/>
        <dbReference type="ChEBI" id="CHEBI:15378"/>
        <dbReference type="ChEBI" id="CHEBI:29999"/>
        <dbReference type="ChEBI" id="CHEBI:30616"/>
        <dbReference type="ChEBI" id="CHEBI:83421"/>
        <dbReference type="ChEBI" id="CHEBI:456216"/>
        <dbReference type="EC" id="2.7.12.1"/>
    </reaction>
</comment>
<keyword evidence="8 16" id="KW-0418">Kinase</keyword>
<dbReference type="Gene3D" id="3.30.200.20">
    <property type="entry name" value="Phosphorylase Kinase, domain 1"/>
    <property type="match status" value="1"/>
</dbReference>
<name>A0A7L1VW39_9PASS</name>
<dbReference type="GO" id="GO:0004674">
    <property type="term" value="F:protein serine/threonine kinase activity"/>
    <property type="evidence" value="ECO:0007669"/>
    <property type="project" value="UniProtKB-KW"/>
</dbReference>
<evidence type="ECO:0000256" key="6">
    <source>
        <dbReference type="ARBA" id="ARBA00022679"/>
    </source>
</evidence>
<keyword evidence="5" id="KW-0723">Serine/threonine-protein kinase</keyword>
<dbReference type="InterPro" id="IPR008266">
    <property type="entry name" value="Tyr_kinase_AS"/>
</dbReference>
<gene>
    <name evidence="16" type="primary">Tesk1</name>
    <name evidence="16" type="ORF">CERBRA_R08333</name>
</gene>
<feature type="region of interest" description="Disordered" evidence="14">
    <location>
        <begin position="374"/>
        <end position="451"/>
    </location>
</feature>
<dbReference type="Proteomes" id="UP000536092">
    <property type="component" value="Unassembled WGS sequence"/>
</dbReference>
<evidence type="ECO:0000256" key="1">
    <source>
        <dbReference type="ARBA" id="ARBA00001936"/>
    </source>
</evidence>
<dbReference type="PANTHER" id="PTHR46485:SF3">
    <property type="entry name" value="DUAL SPECIFICITY TESTIS-SPECIFIC PROTEIN KINASE 1"/>
    <property type="match status" value="1"/>
</dbReference>
<evidence type="ECO:0000256" key="8">
    <source>
        <dbReference type="ARBA" id="ARBA00022777"/>
    </source>
</evidence>
<dbReference type="InterPro" id="IPR001245">
    <property type="entry name" value="Ser-Thr/Tyr_kinase_cat_dom"/>
</dbReference>
<evidence type="ECO:0000313" key="16">
    <source>
        <dbReference type="EMBL" id="NXO89539.1"/>
    </source>
</evidence>
<dbReference type="AlphaFoldDB" id="A0A7L1VW39"/>
<dbReference type="GO" id="GO:0046872">
    <property type="term" value="F:metal ion binding"/>
    <property type="evidence" value="ECO:0007669"/>
    <property type="project" value="UniProtKB-KW"/>
</dbReference>
<dbReference type="GO" id="GO:0005737">
    <property type="term" value="C:cytoplasm"/>
    <property type="evidence" value="ECO:0007669"/>
    <property type="project" value="TreeGrafter"/>
</dbReference>
<evidence type="ECO:0000256" key="5">
    <source>
        <dbReference type="ARBA" id="ARBA00022527"/>
    </source>
</evidence>
<dbReference type="GO" id="GO:0004712">
    <property type="term" value="F:protein serine/threonine/tyrosine kinase activity"/>
    <property type="evidence" value="ECO:0007669"/>
    <property type="project" value="UniProtKB-EC"/>
</dbReference>
<feature type="region of interest" description="Disordered" evidence="14">
    <location>
        <begin position="578"/>
        <end position="601"/>
    </location>
</feature>
<comment type="similarity">
    <text evidence="3">Belongs to the protein kinase superfamily. TKL Ser/Thr protein kinase family.</text>
</comment>
<evidence type="ECO:0000256" key="13">
    <source>
        <dbReference type="ARBA" id="ARBA00051680"/>
    </source>
</evidence>
<evidence type="ECO:0000256" key="12">
    <source>
        <dbReference type="ARBA" id="ARBA00049308"/>
    </source>
</evidence>
<keyword evidence="7" id="KW-0547">Nucleotide-binding</keyword>
<comment type="cofactor">
    <cofactor evidence="2">
        <name>Mg(2+)</name>
        <dbReference type="ChEBI" id="CHEBI:18420"/>
    </cofactor>
</comment>
<dbReference type="GO" id="GO:0005524">
    <property type="term" value="F:ATP binding"/>
    <property type="evidence" value="ECO:0007669"/>
    <property type="project" value="UniProtKB-KW"/>
</dbReference>
<feature type="domain" description="Protein kinase" evidence="15">
    <location>
        <begin position="1"/>
        <end position="244"/>
    </location>
</feature>
<evidence type="ECO:0000256" key="4">
    <source>
        <dbReference type="ARBA" id="ARBA00013203"/>
    </source>
</evidence>
<evidence type="ECO:0000256" key="7">
    <source>
        <dbReference type="ARBA" id="ARBA00022741"/>
    </source>
</evidence>
<accession>A0A7L1VW39</accession>
<evidence type="ECO:0000313" key="17">
    <source>
        <dbReference type="Proteomes" id="UP000536092"/>
    </source>
</evidence>
<evidence type="ECO:0000256" key="14">
    <source>
        <dbReference type="SAM" id="MobiDB-lite"/>
    </source>
</evidence>
<dbReference type="PROSITE" id="PS00109">
    <property type="entry name" value="PROTEIN_KINASE_TYR"/>
    <property type="match status" value="1"/>
</dbReference>
<dbReference type="FunFam" id="1.10.510.10:FF:000202">
    <property type="entry name" value="Dual specificity testis-specific protein kinase 2"/>
    <property type="match status" value="1"/>
</dbReference>
<protein>
    <recommendedName>
        <fullName evidence="4">dual-specificity kinase</fullName>
        <ecNumber evidence="4">2.7.12.1</ecNumber>
    </recommendedName>
</protein>
<dbReference type="InterPro" id="IPR050940">
    <property type="entry name" value="Actin_reg-Ser/Thr_kinase"/>
</dbReference>
<evidence type="ECO:0000256" key="2">
    <source>
        <dbReference type="ARBA" id="ARBA00001946"/>
    </source>
</evidence>
<keyword evidence="6" id="KW-0808">Transferase</keyword>
<dbReference type="GO" id="GO:0030036">
    <property type="term" value="P:actin cytoskeleton organization"/>
    <property type="evidence" value="ECO:0007669"/>
    <property type="project" value="TreeGrafter"/>
</dbReference>
<feature type="non-terminal residue" evidence="16">
    <location>
        <position position="1"/>
    </location>
</feature>
<comment type="catalytic activity">
    <reaction evidence="13">
        <text>L-tyrosyl-[protein] + ATP = O-phospho-L-tyrosyl-[protein] + ADP + H(+)</text>
        <dbReference type="Rhea" id="RHEA:10596"/>
        <dbReference type="Rhea" id="RHEA-COMP:10136"/>
        <dbReference type="Rhea" id="RHEA-COMP:20101"/>
        <dbReference type="ChEBI" id="CHEBI:15378"/>
        <dbReference type="ChEBI" id="CHEBI:30616"/>
        <dbReference type="ChEBI" id="CHEBI:46858"/>
        <dbReference type="ChEBI" id="CHEBI:61978"/>
        <dbReference type="ChEBI" id="CHEBI:456216"/>
        <dbReference type="EC" id="2.7.12.1"/>
    </reaction>
</comment>
<evidence type="ECO:0000256" key="11">
    <source>
        <dbReference type="ARBA" id="ARBA00049003"/>
    </source>
</evidence>
<dbReference type="InterPro" id="IPR000719">
    <property type="entry name" value="Prot_kinase_dom"/>
</dbReference>